<dbReference type="EMBL" id="NVVJ01000030">
    <property type="protein sequence ID" value="PCJ24148.1"/>
    <property type="molecule type" value="Genomic_DNA"/>
</dbReference>
<proteinExistence type="predicted"/>
<comment type="caution">
    <text evidence="2">The sequence shown here is derived from an EMBL/GenBank/DDBJ whole genome shotgun (WGS) entry which is preliminary data.</text>
</comment>
<reference evidence="3" key="1">
    <citation type="submission" date="2017-08" db="EMBL/GenBank/DDBJ databases">
        <title>A dynamic microbial community with high functional redundancy inhabits the cold, oxic subseafloor aquifer.</title>
        <authorList>
            <person name="Tully B.J."/>
            <person name="Wheat C.G."/>
            <person name="Glazer B.T."/>
            <person name="Huber J.A."/>
        </authorList>
    </citation>
    <scope>NUCLEOTIDE SEQUENCE [LARGE SCALE GENOMIC DNA]</scope>
</reference>
<gene>
    <name evidence="2" type="ORF">COA96_10405</name>
</gene>
<accession>A0A2A5AZB5</accession>
<feature type="region of interest" description="Disordered" evidence="1">
    <location>
        <begin position="32"/>
        <end position="60"/>
    </location>
</feature>
<protein>
    <submittedName>
        <fullName evidence="2">Uncharacterized protein</fullName>
    </submittedName>
</protein>
<evidence type="ECO:0000256" key="1">
    <source>
        <dbReference type="SAM" id="MobiDB-lite"/>
    </source>
</evidence>
<feature type="compositionally biased region" description="Basic and acidic residues" evidence="1">
    <location>
        <begin position="32"/>
        <end position="53"/>
    </location>
</feature>
<evidence type="ECO:0000313" key="2">
    <source>
        <dbReference type="EMBL" id="PCJ24148.1"/>
    </source>
</evidence>
<organism evidence="2 3">
    <name type="scientific">SAR86 cluster bacterium</name>
    <dbReference type="NCBI Taxonomy" id="2030880"/>
    <lineage>
        <taxon>Bacteria</taxon>
        <taxon>Pseudomonadati</taxon>
        <taxon>Pseudomonadota</taxon>
        <taxon>Gammaproteobacteria</taxon>
        <taxon>SAR86 cluster</taxon>
    </lineage>
</organism>
<sequence length="60" mass="6763">MAHWIKPNSAEIETNDLPDTIEYCESLDWKRVGDDEAESQDKISKKSTIDGKKPSKQAKG</sequence>
<name>A0A2A5AZB5_9GAMM</name>
<dbReference type="AlphaFoldDB" id="A0A2A5AZB5"/>
<dbReference type="Proteomes" id="UP000218327">
    <property type="component" value="Unassembled WGS sequence"/>
</dbReference>
<evidence type="ECO:0000313" key="3">
    <source>
        <dbReference type="Proteomes" id="UP000218327"/>
    </source>
</evidence>